<keyword evidence="3" id="KW-1185">Reference proteome</keyword>
<dbReference type="AlphaFoldDB" id="A0A841FKL8"/>
<feature type="compositionally biased region" description="Low complexity" evidence="1">
    <location>
        <begin position="167"/>
        <end position="177"/>
    </location>
</feature>
<evidence type="ECO:0000313" key="2">
    <source>
        <dbReference type="EMBL" id="MBB6036435.1"/>
    </source>
</evidence>
<feature type="region of interest" description="Disordered" evidence="1">
    <location>
        <begin position="190"/>
        <end position="219"/>
    </location>
</feature>
<organism evidence="2 3">
    <name type="scientific">Phytomonospora endophytica</name>
    <dbReference type="NCBI Taxonomy" id="714109"/>
    <lineage>
        <taxon>Bacteria</taxon>
        <taxon>Bacillati</taxon>
        <taxon>Actinomycetota</taxon>
        <taxon>Actinomycetes</taxon>
        <taxon>Micromonosporales</taxon>
        <taxon>Micromonosporaceae</taxon>
        <taxon>Phytomonospora</taxon>
    </lineage>
</organism>
<name>A0A841FKL8_9ACTN</name>
<sequence>MCGRAGDASSRPCGRAAPFAALPRADRGLAAGRWPRGWQQGSAVCGGRRATRGRAMRSSRPCGRAARFAVSRQNRAVRELAADRGLTAGGRRQAVHGLAAGRSWSCGRAVATRLAAGQRRLRRAAGNARPGDAQFATLRQGSAVRGLAAEPRGPRARGGSWSHGRRQAAGGSRSRGGQIVVLRQGGGHAAGSRAAPFAAGSGQRAAGSGQRADHGLSACGSRSRGKAAATRRAACGLAVCGLATRSPRSCGRAAPFAATQRARAQRADRGLAAGGLQFPASRQSSGFAVSRRAAGTAGHCGRRRTADGSRPVKPAN</sequence>
<feature type="compositionally biased region" description="Low complexity" evidence="1">
    <location>
        <begin position="190"/>
        <end position="210"/>
    </location>
</feature>
<proteinExistence type="predicted"/>
<protein>
    <submittedName>
        <fullName evidence="2">Uncharacterized protein</fullName>
    </submittedName>
</protein>
<evidence type="ECO:0000256" key="1">
    <source>
        <dbReference type="SAM" id="MobiDB-lite"/>
    </source>
</evidence>
<accession>A0A841FKL8</accession>
<feature type="region of interest" description="Disordered" evidence="1">
    <location>
        <begin position="142"/>
        <end position="177"/>
    </location>
</feature>
<dbReference type="Proteomes" id="UP000548476">
    <property type="component" value="Unassembled WGS sequence"/>
</dbReference>
<reference evidence="2 3" key="1">
    <citation type="submission" date="2020-08" db="EMBL/GenBank/DDBJ databases">
        <title>Genomic Encyclopedia of Type Strains, Phase IV (KMG-IV): sequencing the most valuable type-strain genomes for metagenomic binning, comparative biology and taxonomic classification.</title>
        <authorList>
            <person name="Goeker M."/>
        </authorList>
    </citation>
    <scope>NUCLEOTIDE SEQUENCE [LARGE SCALE GENOMIC DNA]</scope>
    <source>
        <strain evidence="2 3">YIM 65646</strain>
    </source>
</reference>
<feature type="region of interest" description="Disordered" evidence="1">
    <location>
        <begin position="281"/>
        <end position="316"/>
    </location>
</feature>
<evidence type="ECO:0000313" key="3">
    <source>
        <dbReference type="Proteomes" id="UP000548476"/>
    </source>
</evidence>
<dbReference type="EMBL" id="JACHGT010000009">
    <property type="protein sequence ID" value="MBB6036435.1"/>
    <property type="molecule type" value="Genomic_DNA"/>
</dbReference>
<comment type="caution">
    <text evidence="2">The sequence shown here is derived from an EMBL/GenBank/DDBJ whole genome shotgun (WGS) entry which is preliminary data.</text>
</comment>
<gene>
    <name evidence="2" type="ORF">HNR73_004306</name>
</gene>